<dbReference type="Proteomes" id="UP000237423">
    <property type="component" value="Unassembled WGS sequence"/>
</dbReference>
<keyword evidence="1" id="KW-0472">Membrane</keyword>
<keyword evidence="1" id="KW-0812">Transmembrane</keyword>
<reference evidence="2 3" key="1">
    <citation type="submission" date="2017-11" db="EMBL/GenBank/DDBJ databases">
        <title>Draft Genome Sequence of Methylobacter psychrotolerans Sph1T, an Obligate Methanotroph from Low-Temperature Environments.</title>
        <authorList>
            <person name="Oshkin I.Y."/>
            <person name="Miroshnikov K."/>
            <person name="Belova S.E."/>
            <person name="Korzhenkov A."/>
            <person name="Toshchakov S.V."/>
            <person name="Dedysh S.N."/>
        </authorList>
    </citation>
    <scope>NUCLEOTIDE SEQUENCE [LARGE SCALE GENOMIC DNA]</scope>
    <source>
        <strain evidence="2 3">Sph1</strain>
    </source>
</reference>
<keyword evidence="1" id="KW-1133">Transmembrane helix</keyword>
<gene>
    <name evidence="2" type="ORF">AADEFJLK_04442</name>
</gene>
<proteinExistence type="predicted"/>
<dbReference type="AlphaFoldDB" id="A0A2S5CG39"/>
<organism evidence="2 3">
    <name type="scientific">Methylovulum psychrotolerans</name>
    <dbReference type="NCBI Taxonomy" id="1704499"/>
    <lineage>
        <taxon>Bacteria</taxon>
        <taxon>Pseudomonadati</taxon>
        <taxon>Pseudomonadota</taxon>
        <taxon>Gammaproteobacteria</taxon>
        <taxon>Methylococcales</taxon>
        <taxon>Methylococcaceae</taxon>
        <taxon>Methylovulum</taxon>
    </lineage>
</organism>
<evidence type="ECO:0000256" key="1">
    <source>
        <dbReference type="SAM" id="Phobius"/>
    </source>
</evidence>
<evidence type="ECO:0000313" key="2">
    <source>
        <dbReference type="EMBL" id="POZ49766.1"/>
    </source>
</evidence>
<evidence type="ECO:0008006" key="4">
    <source>
        <dbReference type="Google" id="ProtNLM"/>
    </source>
</evidence>
<protein>
    <recommendedName>
        <fullName evidence="4">Ppx/GppA phosphatase domain-containing protein</fullName>
    </recommendedName>
</protein>
<feature type="transmembrane region" description="Helical" evidence="1">
    <location>
        <begin position="50"/>
        <end position="70"/>
    </location>
</feature>
<dbReference type="RefSeq" id="WP_103975849.1">
    <property type="nucleotide sequence ID" value="NZ_PGFZ01000024.1"/>
</dbReference>
<sequence length="502" mass="55668">MAKQGKCSNFGNCSKADQGQIINHVAGQSFECPECGFHLIEINQGNGKKWLIIGVLVVLLGAGALAAFLITPASDPAPAPVQAALPPPSPIGNCTLLPVRKTAAPNWYAAIEIGGRGIKPLALKFNSQLEPEDAYPLDTQNVNATDQNNLPEVVDAVCQDINTFHEQYGDLPIYLIASSAFNGDEKKPQREEMQNVLVEKFHLPFEAVDVKCETHYTLESILAPPISLKHTVQSNQLTELLPQKRRCQAALLDIGSGNIKGGYYTHCDKDKLPEKAVSCSSQTAYALNEPNQYHYYEIPHLGTTEFAKQAKETATDKAIPFTEAIGQVRRNLDDKLSRQIDIHPYLTNNKDDKRLYLVGGAVWAMNTLLCLDCPQYDDRSKTDNQNRYTTLKLSDIAEFHRAVNTPNNALCDIENNPYLALDLDTKKTSPLSGERKRAQQEAITKVCNIFKPDTDLVAAAEILQATVNGMHIDGQRPLFFMQDNLYTWSRQYLIEKVTQGKP</sequence>
<name>A0A2S5CG39_9GAMM</name>
<comment type="caution">
    <text evidence="2">The sequence shown here is derived from an EMBL/GenBank/DDBJ whole genome shotgun (WGS) entry which is preliminary data.</text>
</comment>
<dbReference type="EMBL" id="PGFZ01000024">
    <property type="protein sequence ID" value="POZ49766.1"/>
    <property type="molecule type" value="Genomic_DNA"/>
</dbReference>
<accession>A0A2S5CG39</accession>
<evidence type="ECO:0000313" key="3">
    <source>
        <dbReference type="Proteomes" id="UP000237423"/>
    </source>
</evidence>